<accession>A0A178IJ15</accession>
<keyword evidence="4" id="KW-1185">Reference proteome</keyword>
<proteinExistence type="predicted"/>
<feature type="domain" description="Autotransporter" evidence="2">
    <location>
        <begin position="1548"/>
        <end position="1814"/>
    </location>
</feature>
<sequence length="1814" mass="179971">MKTMTAFPVAAARCFSPTMSAARLGLVFWLLWRAMSPLVAQTTATPVIIGDRTTTLALSGTADNYEILAGTLVQVASGNAISGNNASVSHWYLKNSGTVTTTGNSGLNFTQDASVTNLGLIESANTGATQAGVYFASTAAGDVTNSGTILGGLKGINFGNTARLNTVVNHAGAPIQTSVNATNGGAIYSANNNTVAITNAGEINGALRGLHLGGASAVTNSGTITGGSGVAIWFNNTTASSTLTLDTGSVLNGDIVSNAGLLNHVVLTGSGVEDSHFIGASGDPAKGFASLTMDGTDWTLSGTVQLSGVAADTLKVAAGRLTLAGQTIFAAAAGSGITISAGGTLQIGDGGAIIWHADAGPPAIANDGAVVIASAGNYALSGDLSGSGVVVQAGAGVLALTGNNTHTGGVRVDSGTLFIDDDAKLGALAGSLALNGGAALYGADITTARAVVAGGILDTNSHAVTLTGAVSGTGALTKTGAGQLTLSNTGNNYTGDTTIVSGTLKGHVGTGLLTVQTGATYIVADGVTDAAIGAIAGNGTVDLNGANLAFNVISGTQTYAFAGALANGGASLRKTGAGTLDLGAGTALAAAFATGITVENGTLKLDNQNQIGAALILGSAVGHGLLEVDDGLAAWTKTLTLTGSGGGLSIAGGTQALTATVEGTGDFVKAGAGTLDITGATMNQTGGGTRILGGTLLGDTATIKGDLTFANDATAEFAQNATGTLSGLITGAGPLIMNGPGELVLANSANAYTGDTTIKTGTLTGHVGQGTVNLNAASLNFNVASGTASEFNFTGQLDGGPAAKFNKTGGGTLTLSSSVALGGGILVKDGVLRLSDESLAATTITLGDTTTAGLIAYDNPAAWTKSLTLTGSGGGFQVAASTTTTLASTAVISGSGDFVKAGAGTLDTRAATITADIAATRILDGTLLATAATLKGTLDLASATSAVEIGQTGSATLANAITGAGRLVKTGDGYLELTNAGNNYGDTTVRGGTLSGHIGVGALEVAAGATYIVAPTATSFELSAVSGSGTINLNNASLTMNVAAGATGTFAFTGALTGGDQFIKTGAGTLELQTAVALTNGAHIQDGTVTLADQSYLGAPVVLGTGTTFGFIDYTGAGEWTRALVLEGQGGGFAVRTGTLALAAAAAISGSGDLIKTGAGTLDLTAADASARTGGARVLGGTLRATAAALPGDAVVSENSILEFAQASDGAYAGSITGSGALVKTGPGTLMLSGSNSHTGGTEVREGTLAGTTGSLVGDIAVQSSATMRFEQDTDGSYDGVISGAGLIEKAGAGKVVLTGTYAGSRVMRVRDGALQGSTASLRGNIELAAATATVVFDQAADASYAGVISGAGGFEKTGAGTLTFATAQTYTGDTVLTQGTLKTGTSNVLNPASALKFTGAATFELGKTSQAVKSLSTTGGPGTIALTAAVNPAAELIVSTGRLTVADDASGDIRLLVTFEQSAVTTGTVRARLVDVQGANAASYTIDYANRAVLGAYDLKVNAAGWLLPENFSPEIPSAAALPALAGLMAKAGVDSLHQCLGEVAPVPAENAAFWLRGISREDSIHGELFDGLSVRTAGAQLGVMWPWGKHGSASSRLDAGIVATFVQARSDYKTVADIDAGAQEAGVFVTSRRGDWYADLLANVARNRYKVAMRDSSDTVRFEGWGTTVALEAGRAFATAGAGVFEPQARVMYQNTRLDETADAFKREYSFDDADSLHAQAGLRWHMSVPTWPDGAIIPSFRVAVGYEFLADSRITVMDVPFDNDLGGLDFTAGGSLMWWFNRDVGAYVNGAWTMGEVVNSTAITAGLRVNW</sequence>
<keyword evidence="1" id="KW-0732">Signal</keyword>
<dbReference type="PANTHER" id="PTHR35037:SF3">
    <property type="entry name" value="C-TERMINAL REGION OF AIDA-LIKE PROTEIN"/>
    <property type="match status" value="1"/>
</dbReference>
<dbReference type="PROSITE" id="PS51208">
    <property type="entry name" value="AUTOTRANSPORTER"/>
    <property type="match status" value="1"/>
</dbReference>
<evidence type="ECO:0000313" key="3">
    <source>
        <dbReference type="EMBL" id="OAM89884.1"/>
    </source>
</evidence>
<gene>
    <name evidence="3" type="ORF">AW736_11230</name>
</gene>
<name>A0A178IJ15_9BACT</name>
<comment type="caution">
    <text evidence="3">The sequence shown here is derived from an EMBL/GenBank/DDBJ whole genome shotgun (WGS) entry which is preliminary data.</text>
</comment>
<dbReference type="SUPFAM" id="SSF103515">
    <property type="entry name" value="Autotransporter"/>
    <property type="match status" value="1"/>
</dbReference>
<dbReference type="InterPro" id="IPR005546">
    <property type="entry name" value="Autotransporte_beta"/>
</dbReference>
<dbReference type="Gene3D" id="2.40.128.130">
    <property type="entry name" value="Autotransporter beta-domain"/>
    <property type="match status" value="1"/>
</dbReference>
<evidence type="ECO:0000256" key="1">
    <source>
        <dbReference type="ARBA" id="ARBA00022729"/>
    </source>
</evidence>
<dbReference type="PANTHER" id="PTHR35037">
    <property type="entry name" value="C-TERMINAL REGION OF AIDA-LIKE PROTEIN"/>
    <property type="match status" value="1"/>
</dbReference>
<protein>
    <recommendedName>
        <fullName evidence="2">Autotransporter domain-containing protein</fullName>
    </recommendedName>
</protein>
<dbReference type="InterPro" id="IPR036709">
    <property type="entry name" value="Autotransporte_beta_dom_sf"/>
</dbReference>
<dbReference type="NCBIfam" id="TIGR02601">
    <property type="entry name" value="autotrns_rpt"/>
    <property type="match status" value="6"/>
</dbReference>
<dbReference type="InterPro" id="IPR011050">
    <property type="entry name" value="Pectin_lyase_fold/virulence"/>
</dbReference>
<dbReference type="InterPro" id="IPR013425">
    <property type="entry name" value="Autotrns_rpt"/>
</dbReference>
<dbReference type="InterPro" id="IPR051551">
    <property type="entry name" value="Autotransporter_adhesion"/>
</dbReference>
<evidence type="ECO:0000313" key="4">
    <source>
        <dbReference type="Proteomes" id="UP000078486"/>
    </source>
</evidence>
<dbReference type="InterPro" id="IPR012332">
    <property type="entry name" value="Autotransporter_pectin_lyase_C"/>
</dbReference>
<dbReference type="SMART" id="SM00869">
    <property type="entry name" value="Autotransporter"/>
    <property type="match status" value="1"/>
</dbReference>
<dbReference type="EMBL" id="LRRQ01000076">
    <property type="protein sequence ID" value="OAM89884.1"/>
    <property type="molecule type" value="Genomic_DNA"/>
</dbReference>
<organism evidence="3 4">
    <name type="scientific">Termitidicoccus mucosus</name>
    <dbReference type="NCBI Taxonomy" id="1184151"/>
    <lineage>
        <taxon>Bacteria</taxon>
        <taxon>Pseudomonadati</taxon>
        <taxon>Verrucomicrobiota</taxon>
        <taxon>Opitutia</taxon>
        <taxon>Opitutales</taxon>
        <taxon>Opitutaceae</taxon>
        <taxon>Termitidicoccus</taxon>
    </lineage>
</organism>
<dbReference type="STRING" id="1184151.AW736_11230"/>
<dbReference type="SUPFAM" id="SSF51126">
    <property type="entry name" value="Pectin lyase-like"/>
    <property type="match status" value="5"/>
</dbReference>
<dbReference type="Gene3D" id="2.160.20.20">
    <property type="match status" value="2"/>
</dbReference>
<reference evidence="3 4" key="1">
    <citation type="submission" date="2016-01" db="EMBL/GenBank/DDBJ databases">
        <title>High potential of lignocellulose degradation of a new Verrucomicrobia species.</title>
        <authorList>
            <person name="Wang Y."/>
            <person name="Shi Y."/>
            <person name="Qiu Z."/>
            <person name="Liu S."/>
            <person name="Yang H."/>
        </authorList>
    </citation>
    <scope>NUCLEOTIDE SEQUENCE [LARGE SCALE GENOMIC DNA]</scope>
    <source>
        <strain evidence="3 4">TSB47</strain>
    </source>
</reference>
<dbReference type="Proteomes" id="UP000078486">
    <property type="component" value="Unassembled WGS sequence"/>
</dbReference>
<dbReference type="Pfam" id="PF12951">
    <property type="entry name" value="PATR"/>
    <property type="match status" value="11"/>
</dbReference>
<evidence type="ECO:0000259" key="2">
    <source>
        <dbReference type="PROSITE" id="PS51208"/>
    </source>
</evidence>